<evidence type="ECO:0000259" key="2">
    <source>
        <dbReference type="Pfam" id="PF12849"/>
    </source>
</evidence>
<evidence type="ECO:0000313" key="4">
    <source>
        <dbReference type="Proteomes" id="UP000223968"/>
    </source>
</evidence>
<feature type="signal peptide" evidence="1">
    <location>
        <begin position="1"/>
        <end position="23"/>
    </location>
</feature>
<gene>
    <name evidence="3" type="ORF">AJ79_01586</name>
</gene>
<dbReference type="PANTHER" id="PTHR37945">
    <property type="entry name" value="EXTRACELLULAR TUNGSTATE BINDING PROTEIN"/>
    <property type="match status" value="1"/>
</dbReference>
<dbReference type="Pfam" id="PF12849">
    <property type="entry name" value="PBP_like_2"/>
    <property type="match status" value="1"/>
</dbReference>
<dbReference type="Proteomes" id="UP000223968">
    <property type="component" value="Unassembled WGS sequence"/>
</dbReference>
<dbReference type="InterPro" id="IPR052738">
    <property type="entry name" value="ABC-Tungstate_binding"/>
</dbReference>
<keyword evidence="4" id="KW-1185">Reference proteome</keyword>
<dbReference type="InterPro" id="IPR024370">
    <property type="entry name" value="PBP_domain"/>
</dbReference>
<feature type="domain" description="PBP" evidence="2">
    <location>
        <begin position="37"/>
        <end position="281"/>
    </location>
</feature>
<evidence type="ECO:0000256" key="1">
    <source>
        <dbReference type="SAM" id="SignalP"/>
    </source>
</evidence>
<sequence>MRSFVQALSLTYLLQFAATAVNAAEPEEVYNDGVNENATIALRIGNGGAGQSGLIKELAEAFIEHTVSEGSEPFQVAWYKSDTTESINYLKSGDVDVAVTYSPVAEKIAIAQGIATDPSYYAWRDHFLLVGPPSNPAELEDSDDILTMFSAIYESAEKGETDPSVRFLSRYDKSATNIKDSELFIGIGQVPWATKYSTWYHQYIAYPVQALTAAALLKEHTITDRGTYLSVDKKVREQIKIFKAGSDEADDPLLNPAHLLIGEKAKDAEMAKKFAEWLVSPAGQKVITDFKKDGEQLYTGAPSEEE</sequence>
<accession>A0A2B7Y6Q1</accession>
<dbReference type="STRING" id="1447875.A0A2B7Y6Q1"/>
<dbReference type="Gene3D" id="3.40.190.10">
    <property type="entry name" value="Periplasmic binding protein-like II"/>
    <property type="match status" value="2"/>
</dbReference>
<dbReference type="SUPFAM" id="SSF53850">
    <property type="entry name" value="Periplasmic binding protein-like II"/>
    <property type="match status" value="1"/>
</dbReference>
<feature type="chain" id="PRO_5012451243" description="PBP domain-containing protein" evidence="1">
    <location>
        <begin position="24"/>
        <end position="306"/>
    </location>
</feature>
<dbReference type="AlphaFoldDB" id="A0A2B7Y6Q1"/>
<keyword evidence="1" id="KW-0732">Signal</keyword>
<reference evidence="3 4" key="1">
    <citation type="submission" date="2017-10" db="EMBL/GenBank/DDBJ databases">
        <title>Comparative genomics in systemic dimorphic fungi from Ajellomycetaceae.</title>
        <authorList>
            <person name="Munoz J.F."/>
            <person name="Mcewen J.G."/>
            <person name="Clay O.K."/>
            <person name="Cuomo C.A."/>
        </authorList>
    </citation>
    <scope>NUCLEOTIDE SEQUENCE [LARGE SCALE GENOMIC DNA]</scope>
    <source>
        <strain evidence="3 4">UAMH5409</strain>
    </source>
</reference>
<proteinExistence type="predicted"/>
<name>A0A2B7Y6Q1_9EURO</name>
<dbReference type="PANTHER" id="PTHR37945:SF1">
    <property type="entry name" value="EXTRACELLULAR TUNGSTATE BINDING PROTEIN"/>
    <property type="match status" value="1"/>
</dbReference>
<organism evidence="3 4">
    <name type="scientific">Helicocarpus griseus UAMH5409</name>
    <dbReference type="NCBI Taxonomy" id="1447875"/>
    <lineage>
        <taxon>Eukaryota</taxon>
        <taxon>Fungi</taxon>
        <taxon>Dikarya</taxon>
        <taxon>Ascomycota</taxon>
        <taxon>Pezizomycotina</taxon>
        <taxon>Eurotiomycetes</taxon>
        <taxon>Eurotiomycetidae</taxon>
        <taxon>Onygenales</taxon>
        <taxon>Ajellomycetaceae</taxon>
        <taxon>Helicocarpus</taxon>
    </lineage>
</organism>
<dbReference type="EMBL" id="PDNB01000015">
    <property type="protein sequence ID" value="PGH16713.1"/>
    <property type="molecule type" value="Genomic_DNA"/>
</dbReference>
<protein>
    <recommendedName>
        <fullName evidence="2">PBP domain-containing protein</fullName>
    </recommendedName>
</protein>
<evidence type="ECO:0000313" key="3">
    <source>
        <dbReference type="EMBL" id="PGH16713.1"/>
    </source>
</evidence>
<dbReference type="OrthoDB" id="10260248at2759"/>
<comment type="caution">
    <text evidence="3">The sequence shown here is derived from an EMBL/GenBank/DDBJ whole genome shotgun (WGS) entry which is preliminary data.</text>
</comment>